<dbReference type="InterPro" id="IPR015073">
    <property type="entry name" value="DUF1883"/>
</dbReference>
<feature type="domain" description="DUF1883" evidence="1">
    <location>
        <begin position="6"/>
        <end position="93"/>
    </location>
</feature>
<evidence type="ECO:0000259" key="1">
    <source>
        <dbReference type="Pfam" id="PF08980"/>
    </source>
</evidence>
<dbReference type="Proteomes" id="UP000316801">
    <property type="component" value="Unassembled WGS sequence"/>
</dbReference>
<accession>A0A549SLM3</accession>
<evidence type="ECO:0000313" key="3">
    <source>
        <dbReference type="Proteomes" id="UP000316801"/>
    </source>
</evidence>
<evidence type="ECO:0000313" key="2">
    <source>
        <dbReference type="EMBL" id="TRL30515.1"/>
    </source>
</evidence>
<protein>
    <submittedName>
        <fullName evidence="2">DUF1883 domain-containing protein</fullName>
    </submittedName>
</protein>
<dbReference type="RefSeq" id="WP_143128012.1">
    <property type="nucleotide sequence ID" value="NZ_VJMG01000114.1"/>
</dbReference>
<reference evidence="2 3" key="1">
    <citation type="submission" date="2019-07" db="EMBL/GenBank/DDBJ databases">
        <title>Ln-dependent methylotrophs.</title>
        <authorList>
            <person name="Tani A."/>
        </authorList>
    </citation>
    <scope>NUCLEOTIDE SEQUENCE [LARGE SCALE GENOMIC DNA]</scope>
    <source>
        <strain evidence="2 3">SM12</strain>
    </source>
</reference>
<keyword evidence="3" id="KW-1185">Reference proteome</keyword>
<dbReference type="Pfam" id="PF08980">
    <property type="entry name" value="DUF1883"/>
    <property type="match status" value="1"/>
</dbReference>
<name>A0A549SLM3_9HYPH</name>
<proteinExistence type="predicted"/>
<dbReference type="EMBL" id="VJMG01000114">
    <property type="protein sequence ID" value="TRL30515.1"/>
    <property type="molecule type" value="Genomic_DNA"/>
</dbReference>
<dbReference type="InterPro" id="IPR036488">
    <property type="entry name" value="DUF1883-like_sf"/>
</dbReference>
<gene>
    <name evidence="2" type="ORF">FNA46_25300</name>
</gene>
<dbReference type="SUPFAM" id="SSF141099">
    <property type="entry name" value="Atu1913-like"/>
    <property type="match status" value="1"/>
</dbReference>
<dbReference type="AlphaFoldDB" id="A0A549SLM3"/>
<sequence>MAGPAFRFTHFDLKQQRAGTVVEVTLSAVNNVRLMTAVNFQRFTERLDFKFAGGVAKKSPIRLAIPENGHWHVIVDGEGHHGLADAAVKLVLPPAGSIPASRQQKAS</sequence>
<comment type="caution">
    <text evidence="2">The sequence shown here is derived from an EMBL/GenBank/DDBJ whole genome shotgun (WGS) entry which is preliminary data.</text>
</comment>
<organism evidence="2 3">
    <name type="scientific">Rhizobium straminoryzae</name>
    <dbReference type="NCBI Taxonomy" id="1387186"/>
    <lineage>
        <taxon>Bacteria</taxon>
        <taxon>Pseudomonadati</taxon>
        <taxon>Pseudomonadota</taxon>
        <taxon>Alphaproteobacteria</taxon>
        <taxon>Hyphomicrobiales</taxon>
        <taxon>Rhizobiaceae</taxon>
        <taxon>Rhizobium/Agrobacterium group</taxon>
        <taxon>Rhizobium</taxon>
    </lineage>
</organism>
<dbReference type="Gene3D" id="4.10.1210.10">
    <property type="entry name" value="Atu1913-like"/>
    <property type="match status" value="1"/>
</dbReference>